<evidence type="ECO:0000313" key="12">
    <source>
        <dbReference type="EMBL" id="EGN93164.1"/>
    </source>
</evidence>
<keyword evidence="9" id="KW-0807">Transducer</keyword>
<evidence type="ECO:0000256" key="9">
    <source>
        <dbReference type="ARBA" id="ARBA00023224"/>
    </source>
</evidence>
<feature type="transmembrane region" description="Helical" evidence="10">
    <location>
        <begin position="79"/>
        <end position="100"/>
    </location>
</feature>
<comment type="similarity">
    <text evidence="2">Belongs to the G-protein coupled receptor 4 family.</text>
</comment>
<dbReference type="OMA" id="CIAMELR"/>
<keyword evidence="3" id="KW-0589">Pheromone response</keyword>
<protein>
    <submittedName>
        <fullName evidence="12">Uncharacterized protein</fullName>
    </submittedName>
</protein>
<proteinExistence type="inferred from homology"/>
<keyword evidence="7 10" id="KW-0472">Membrane</keyword>
<organism evidence="13">
    <name type="scientific">Serpula lacrymans var. lacrymans (strain S7.3)</name>
    <name type="common">Dry rot fungus</name>
    <dbReference type="NCBI Taxonomy" id="936435"/>
    <lineage>
        <taxon>Eukaryota</taxon>
        <taxon>Fungi</taxon>
        <taxon>Dikarya</taxon>
        <taxon>Basidiomycota</taxon>
        <taxon>Agaricomycotina</taxon>
        <taxon>Agaricomycetes</taxon>
        <taxon>Agaricomycetidae</taxon>
        <taxon>Boletales</taxon>
        <taxon>Coniophorineae</taxon>
        <taxon>Serpulaceae</taxon>
        <taxon>Serpula</taxon>
    </lineage>
</organism>
<dbReference type="AlphaFoldDB" id="F8QF01"/>
<keyword evidence="5 10" id="KW-1133">Transmembrane helix</keyword>
<comment type="subcellular location">
    <subcellularLocation>
        <location evidence="1">Membrane</location>
        <topology evidence="1">Multi-pass membrane protein</topology>
    </subcellularLocation>
</comment>
<dbReference type="Proteomes" id="UP000008063">
    <property type="component" value="Unassembled WGS sequence"/>
</dbReference>
<evidence type="ECO:0000256" key="7">
    <source>
        <dbReference type="ARBA" id="ARBA00023136"/>
    </source>
</evidence>
<evidence type="ECO:0000256" key="10">
    <source>
        <dbReference type="SAM" id="Phobius"/>
    </source>
</evidence>
<dbReference type="PANTHER" id="PTHR28097">
    <property type="entry name" value="PHEROMONE A FACTOR RECEPTOR"/>
    <property type="match status" value="1"/>
</dbReference>
<name>F8QF01_SERL3</name>
<evidence type="ECO:0000256" key="1">
    <source>
        <dbReference type="ARBA" id="ARBA00004141"/>
    </source>
</evidence>
<gene>
    <name evidence="12" type="ORF">SERLA73DRAFT_64445</name>
</gene>
<evidence type="ECO:0000256" key="4">
    <source>
        <dbReference type="ARBA" id="ARBA00022692"/>
    </source>
</evidence>
<dbReference type="GO" id="GO:0005886">
    <property type="term" value="C:plasma membrane"/>
    <property type="evidence" value="ECO:0007669"/>
    <property type="project" value="TreeGrafter"/>
</dbReference>
<keyword evidence="6" id="KW-0297">G-protein coupled receptor</keyword>
<dbReference type="EMBL" id="GL945494">
    <property type="protein sequence ID" value="EGN93164.1"/>
    <property type="molecule type" value="Genomic_DNA"/>
</dbReference>
<keyword evidence="13" id="KW-1185">Reference proteome</keyword>
<evidence type="ECO:0000256" key="11">
    <source>
        <dbReference type="SAM" id="SignalP"/>
    </source>
</evidence>
<dbReference type="PRINTS" id="PR00899">
    <property type="entry name" value="GPCRSTE3"/>
</dbReference>
<evidence type="ECO:0000256" key="3">
    <source>
        <dbReference type="ARBA" id="ARBA00022507"/>
    </source>
</evidence>
<sequence>SCLFIFWVSLRMLNFSINSIVWGNNIINWSPGWCDISSYVEIASQYGAQLAILCIARRAYRITSQKIVKQSHVEIRRDLTIELFIGIGIPLLLLPLYYVVQARSFMLVEQLGCVPVSIRTPITFPLVIVWLPIFALICAVYFGM</sequence>
<dbReference type="Pfam" id="PF02076">
    <property type="entry name" value="STE3"/>
    <property type="match status" value="1"/>
</dbReference>
<reference evidence="13" key="1">
    <citation type="journal article" date="2011" name="Science">
        <title>The plant cell wall-decomposing machinery underlies the functional diversity of forest fungi.</title>
        <authorList>
            <person name="Eastwood D.C."/>
            <person name="Floudas D."/>
            <person name="Binder M."/>
            <person name="Majcherczyk A."/>
            <person name="Schneider P."/>
            <person name="Aerts A."/>
            <person name="Asiegbu F.O."/>
            <person name="Baker S.E."/>
            <person name="Barry K."/>
            <person name="Bendiksby M."/>
            <person name="Blumentritt M."/>
            <person name="Coutinho P.M."/>
            <person name="Cullen D."/>
            <person name="de Vries R.P."/>
            <person name="Gathman A."/>
            <person name="Goodell B."/>
            <person name="Henrissat B."/>
            <person name="Ihrmark K."/>
            <person name="Kauserud H."/>
            <person name="Kohler A."/>
            <person name="LaButti K."/>
            <person name="Lapidus A."/>
            <person name="Lavin J.L."/>
            <person name="Lee Y.-H."/>
            <person name="Lindquist E."/>
            <person name="Lilly W."/>
            <person name="Lucas S."/>
            <person name="Morin E."/>
            <person name="Murat C."/>
            <person name="Oguiza J.A."/>
            <person name="Park J."/>
            <person name="Pisabarro A.G."/>
            <person name="Riley R."/>
            <person name="Rosling A."/>
            <person name="Salamov A."/>
            <person name="Schmidt O."/>
            <person name="Schmutz J."/>
            <person name="Skrede I."/>
            <person name="Stenlid J."/>
            <person name="Wiebenga A."/>
            <person name="Xie X."/>
            <person name="Kuees U."/>
            <person name="Hibbett D.S."/>
            <person name="Hoffmeister D."/>
            <person name="Hoegberg N."/>
            <person name="Martin F."/>
            <person name="Grigoriev I.V."/>
            <person name="Watkinson S.C."/>
        </authorList>
    </citation>
    <scope>NUCLEOTIDE SEQUENCE [LARGE SCALE GENOMIC DNA]</scope>
    <source>
        <strain evidence="13">strain S7.3</strain>
    </source>
</reference>
<feature type="chain" id="PRO_5003377257" evidence="11">
    <location>
        <begin position="24"/>
        <end position="144"/>
    </location>
</feature>
<dbReference type="HOGENOM" id="CLU_114235_0_0_1"/>
<evidence type="ECO:0000256" key="5">
    <source>
        <dbReference type="ARBA" id="ARBA00022989"/>
    </source>
</evidence>
<keyword evidence="8" id="KW-0675">Receptor</keyword>
<feature type="transmembrane region" description="Helical" evidence="10">
    <location>
        <begin position="120"/>
        <end position="142"/>
    </location>
</feature>
<evidence type="ECO:0000256" key="2">
    <source>
        <dbReference type="ARBA" id="ARBA00011085"/>
    </source>
</evidence>
<evidence type="ECO:0000256" key="6">
    <source>
        <dbReference type="ARBA" id="ARBA00023040"/>
    </source>
</evidence>
<dbReference type="GO" id="GO:0004932">
    <property type="term" value="F:mating-type factor pheromone receptor activity"/>
    <property type="evidence" value="ECO:0007669"/>
    <property type="project" value="InterPro"/>
</dbReference>
<keyword evidence="11" id="KW-0732">Signal</keyword>
<evidence type="ECO:0000313" key="13">
    <source>
        <dbReference type="Proteomes" id="UP000008063"/>
    </source>
</evidence>
<feature type="signal peptide" evidence="11">
    <location>
        <begin position="1"/>
        <end position="23"/>
    </location>
</feature>
<evidence type="ECO:0000256" key="8">
    <source>
        <dbReference type="ARBA" id="ARBA00023170"/>
    </source>
</evidence>
<dbReference type="GO" id="GO:0000750">
    <property type="term" value="P:pheromone-dependent signal transduction involved in conjugation with cellular fusion"/>
    <property type="evidence" value="ECO:0007669"/>
    <property type="project" value="TreeGrafter"/>
</dbReference>
<accession>F8QF01</accession>
<dbReference type="InterPro" id="IPR001499">
    <property type="entry name" value="GPCR_STE3"/>
</dbReference>
<dbReference type="PANTHER" id="PTHR28097:SF1">
    <property type="entry name" value="PHEROMONE A FACTOR RECEPTOR"/>
    <property type="match status" value="1"/>
</dbReference>
<feature type="non-terminal residue" evidence="12">
    <location>
        <position position="1"/>
    </location>
</feature>
<keyword evidence="4 10" id="KW-0812">Transmembrane</keyword>
<dbReference type="InParanoid" id="F8QF01"/>